<proteinExistence type="predicted"/>
<keyword evidence="2" id="KW-1185">Reference proteome</keyword>
<dbReference type="EMBL" id="JAQQWP010000001">
    <property type="protein sequence ID" value="KAK8132134.1"/>
    <property type="molecule type" value="Genomic_DNA"/>
</dbReference>
<dbReference type="AlphaFoldDB" id="A0AAW0RBF9"/>
<evidence type="ECO:0000313" key="2">
    <source>
        <dbReference type="Proteomes" id="UP001392437"/>
    </source>
</evidence>
<gene>
    <name evidence="1" type="ORF">PG999_000307</name>
</gene>
<dbReference type="Proteomes" id="UP001392437">
    <property type="component" value="Unassembled WGS sequence"/>
</dbReference>
<reference evidence="1 2" key="1">
    <citation type="submission" date="2023-01" db="EMBL/GenBank/DDBJ databases">
        <title>Analysis of 21 Apiospora genomes using comparative genomics revels a genus with tremendous synthesis potential of carbohydrate active enzymes and secondary metabolites.</title>
        <authorList>
            <person name="Sorensen T."/>
        </authorList>
    </citation>
    <scope>NUCLEOTIDE SEQUENCE [LARGE SCALE GENOMIC DNA]</scope>
    <source>
        <strain evidence="1 2">CBS 117206</strain>
    </source>
</reference>
<accession>A0AAW0RBF9</accession>
<evidence type="ECO:0000313" key="1">
    <source>
        <dbReference type="EMBL" id="KAK8132134.1"/>
    </source>
</evidence>
<sequence>MNSSHVTRTHLKRVHYIEDHEDDEFNRCPTQWDECHKAFARPAGPGNKPRKGTEEWKEAQVAIYQKVWRVLFPSVYFPALEPPSMPFDLTEPPSRGLVNQVKTLFCALQHADALEHRPTDNVQQNLKHAFATMSTCSQPDEVAYLRSIEEATISAAVQDLSLWLRGTLEGDLPPSVTAPEPQELVSSLGPSQHQGIAHLRTLEETPVHDLSWSLDALECDPPITIPKPEPQEPVKLECRAFEAIGFLQSLPEHEAYRAGHHLTVQETPVGHGPSSGVSTALEPHELGIYMKGTVSDARFFARVLPSHQNYRPGRLVVITMTPPQAMGCDREDGSLGAIQSMPIVNPVPSYSPVSKGNSLAVPDCPSMGAPLKHDHFSFWSNDDFNLYGDLDVILNFQYDPGCQYPHENEPPSNGHHPDITGEEAWLLDSLVKPLS</sequence>
<name>A0AAW0RBF9_9PEZI</name>
<comment type="caution">
    <text evidence="1">The sequence shown here is derived from an EMBL/GenBank/DDBJ whole genome shotgun (WGS) entry which is preliminary data.</text>
</comment>
<organism evidence="1 2">
    <name type="scientific">Apiospora kogelbergensis</name>
    <dbReference type="NCBI Taxonomy" id="1337665"/>
    <lineage>
        <taxon>Eukaryota</taxon>
        <taxon>Fungi</taxon>
        <taxon>Dikarya</taxon>
        <taxon>Ascomycota</taxon>
        <taxon>Pezizomycotina</taxon>
        <taxon>Sordariomycetes</taxon>
        <taxon>Xylariomycetidae</taxon>
        <taxon>Amphisphaeriales</taxon>
        <taxon>Apiosporaceae</taxon>
        <taxon>Apiospora</taxon>
    </lineage>
</organism>
<protein>
    <submittedName>
        <fullName evidence="1">Uncharacterized protein</fullName>
    </submittedName>
</protein>